<dbReference type="EMBL" id="CP029462">
    <property type="protein sequence ID" value="AXL20309.1"/>
    <property type="molecule type" value="Genomic_DNA"/>
</dbReference>
<proteinExistence type="predicted"/>
<evidence type="ECO:0000256" key="3">
    <source>
        <dbReference type="SAM" id="SignalP"/>
    </source>
</evidence>
<feature type="coiled-coil region" evidence="1">
    <location>
        <begin position="39"/>
        <end position="66"/>
    </location>
</feature>
<keyword evidence="3" id="KW-0732">Signal</keyword>
<reference evidence="4 5" key="1">
    <citation type="submission" date="2018-05" db="EMBL/GenBank/DDBJ databases">
        <title>Complete genome sequence of Megasphaera sp. AJH120T, isolated from the ceca of a chicken.</title>
        <authorList>
            <person name="Maki J."/>
            <person name="Looft T."/>
        </authorList>
    </citation>
    <scope>NUCLEOTIDE SEQUENCE [LARGE SCALE GENOMIC DNA]</scope>
    <source>
        <strain evidence="4 5">AJH120</strain>
    </source>
</reference>
<organism evidence="4 5">
    <name type="scientific">Megasphaera stantonii</name>
    <dbReference type="NCBI Taxonomy" id="2144175"/>
    <lineage>
        <taxon>Bacteria</taxon>
        <taxon>Bacillati</taxon>
        <taxon>Bacillota</taxon>
        <taxon>Negativicutes</taxon>
        <taxon>Veillonellales</taxon>
        <taxon>Veillonellaceae</taxon>
        <taxon>Megasphaera</taxon>
    </lineage>
</organism>
<gene>
    <name evidence="4" type="ORF">DKB62_01275</name>
</gene>
<feature type="signal peptide" evidence="3">
    <location>
        <begin position="1"/>
        <end position="24"/>
    </location>
</feature>
<sequence>MKRKLAVLLSATLIITLSAGLVSADARRILRPGDHVIDVKRLADSVKETAQRAQEYQNQLDKYKDMLILYSGLPELNQKVNEAVQAMQTQLSGASLVLKQNLSLDDSILRKRPTANETYQPTHIREYQQSLLNEQQLANKEALTVYQRTLQQAQDREEAIANIAAADTDGIVGTRQKTAAMAALQSLHETDEARAAGAALINQIEADEAQYAEMRRQQEETKLGQFYLYDPYNPSDYDEDHAPQTDNFGFLSTRDTGT</sequence>
<feature type="chain" id="PRO_5016881239" description="Conjugal transfer protein TrbJ" evidence="3">
    <location>
        <begin position="25"/>
        <end position="258"/>
    </location>
</feature>
<evidence type="ECO:0000313" key="4">
    <source>
        <dbReference type="EMBL" id="AXL20309.1"/>
    </source>
</evidence>
<dbReference type="OrthoDB" id="1634325at2"/>
<evidence type="ECO:0000256" key="2">
    <source>
        <dbReference type="SAM" id="MobiDB-lite"/>
    </source>
</evidence>
<keyword evidence="5" id="KW-1185">Reference proteome</keyword>
<accession>A0A346AWR6</accession>
<dbReference type="Proteomes" id="UP000254337">
    <property type="component" value="Chromosome"/>
</dbReference>
<evidence type="ECO:0000256" key="1">
    <source>
        <dbReference type="SAM" id="Coils"/>
    </source>
</evidence>
<feature type="region of interest" description="Disordered" evidence="2">
    <location>
        <begin position="232"/>
        <end position="258"/>
    </location>
</feature>
<evidence type="ECO:0008006" key="6">
    <source>
        <dbReference type="Google" id="ProtNLM"/>
    </source>
</evidence>
<dbReference type="KEGG" id="meg:DKB62_01275"/>
<evidence type="ECO:0000313" key="5">
    <source>
        <dbReference type="Proteomes" id="UP000254337"/>
    </source>
</evidence>
<keyword evidence="1" id="KW-0175">Coiled coil</keyword>
<name>A0A346AWR6_9FIRM</name>
<dbReference type="AlphaFoldDB" id="A0A346AWR6"/>
<dbReference type="RefSeq" id="WP_107195991.1">
    <property type="nucleotide sequence ID" value="NZ_CP029462.1"/>
</dbReference>
<protein>
    <recommendedName>
        <fullName evidence="6">Conjugal transfer protein TrbJ</fullName>
    </recommendedName>
</protein>